<dbReference type="PROSITE" id="PS51192">
    <property type="entry name" value="HELICASE_ATP_BIND_1"/>
    <property type="match status" value="1"/>
</dbReference>
<evidence type="ECO:0000259" key="5">
    <source>
        <dbReference type="PROSITE" id="PS51194"/>
    </source>
</evidence>
<feature type="region of interest" description="Disordered" evidence="3">
    <location>
        <begin position="753"/>
        <end position="775"/>
    </location>
</feature>
<dbReference type="AlphaFoldDB" id="A0AA35XEH1"/>
<organism evidence="6 7">
    <name type="scientific">Geodia barretti</name>
    <name type="common">Barrett's horny sponge</name>
    <dbReference type="NCBI Taxonomy" id="519541"/>
    <lineage>
        <taxon>Eukaryota</taxon>
        <taxon>Metazoa</taxon>
        <taxon>Porifera</taxon>
        <taxon>Demospongiae</taxon>
        <taxon>Heteroscleromorpha</taxon>
        <taxon>Tetractinellida</taxon>
        <taxon>Astrophorina</taxon>
        <taxon>Geodiidae</taxon>
        <taxon>Geodia</taxon>
    </lineage>
</organism>
<dbReference type="PANTHER" id="PTHR47957">
    <property type="entry name" value="ATP-DEPENDENT HELICASE HRQ1"/>
    <property type="match status" value="1"/>
</dbReference>
<dbReference type="SMART" id="SM00490">
    <property type="entry name" value="HELICc"/>
    <property type="match status" value="1"/>
</dbReference>
<comment type="caution">
    <text evidence="6">The sequence shown here is derived from an EMBL/GenBank/DDBJ whole genome shotgun (WGS) entry which is preliminary data.</text>
</comment>
<evidence type="ECO:0000259" key="4">
    <source>
        <dbReference type="PROSITE" id="PS51192"/>
    </source>
</evidence>
<feature type="compositionally biased region" description="Polar residues" evidence="3">
    <location>
        <begin position="753"/>
        <end position="765"/>
    </location>
</feature>
<dbReference type="SMART" id="SM00487">
    <property type="entry name" value="DEXDc"/>
    <property type="match status" value="1"/>
</dbReference>
<evidence type="ECO:0000313" key="7">
    <source>
        <dbReference type="Proteomes" id="UP001174909"/>
    </source>
</evidence>
<evidence type="ECO:0000313" key="6">
    <source>
        <dbReference type="EMBL" id="CAI8055793.1"/>
    </source>
</evidence>
<dbReference type="SUPFAM" id="SSF52540">
    <property type="entry name" value="P-loop containing nucleoside triphosphate hydrolases"/>
    <property type="match status" value="1"/>
</dbReference>
<evidence type="ECO:0000256" key="1">
    <source>
        <dbReference type="ARBA" id="ARBA00022741"/>
    </source>
</evidence>
<dbReference type="GO" id="GO:0006289">
    <property type="term" value="P:nucleotide-excision repair"/>
    <property type="evidence" value="ECO:0007669"/>
    <property type="project" value="TreeGrafter"/>
</dbReference>
<dbReference type="InterPro" id="IPR014001">
    <property type="entry name" value="Helicase_ATP-bd"/>
</dbReference>
<proteinExistence type="predicted"/>
<dbReference type="InterPro" id="IPR011545">
    <property type="entry name" value="DEAD/DEAH_box_helicase_dom"/>
</dbReference>
<dbReference type="GO" id="GO:0036297">
    <property type="term" value="P:interstrand cross-link repair"/>
    <property type="evidence" value="ECO:0007669"/>
    <property type="project" value="TreeGrafter"/>
</dbReference>
<keyword evidence="1" id="KW-0547">Nucleotide-binding</keyword>
<keyword evidence="2" id="KW-0067">ATP-binding</keyword>
<dbReference type="GO" id="GO:0043138">
    <property type="term" value="F:3'-5' DNA helicase activity"/>
    <property type="evidence" value="ECO:0007669"/>
    <property type="project" value="TreeGrafter"/>
</dbReference>
<dbReference type="EMBL" id="CASHTH010004306">
    <property type="protein sequence ID" value="CAI8055793.1"/>
    <property type="molecule type" value="Genomic_DNA"/>
</dbReference>
<keyword evidence="6" id="KW-0378">Hydrolase</keyword>
<evidence type="ECO:0000256" key="3">
    <source>
        <dbReference type="SAM" id="MobiDB-lite"/>
    </source>
</evidence>
<dbReference type="PANTHER" id="PTHR47957:SF3">
    <property type="entry name" value="ATP-DEPENDENT HELICASE HRQ1"/>
    <property type="match status" value="1"/>
</dbReference>
<dbReference type="PROSITE" id="PS51194">
    <property type="entry name" value="HELICASE_CTER"/>
    <property type="match status" value="1"/>
</dbReference>
<dbReference type="InterPro" id="IPR001650">
    <property type="entry name" value="Helicase_C-like"/>
</dbReference>
<dbReference type="GO" id="GO:0003676">
    <property type="term" value="F:nucleic acid binding"/>
    <property type="evidence" value="ECO:0007669"/>
    <property type="project" value="InterPro"/>
</dbReference>
<sequence>MGLELLGQGHNLVISTGTASGKSLVFQAPTLHHLATHPNATAIAIYPIKALARDQVLRWRNMAEAAGLDPAGINRIDGDVRDLTERRLILQRTRLALMTPDVIQQWLMAYSEPLYGRRPLRHDLREVQNTQYNVRRFLSNLAFLILDEAHTYDGALGTHCLYLLHRLQQKRRELMAQFEPLRMIAASATIHNPAQHLETLAGLPFQVVDDRYDGSPRAELTVQHAVGREPHDEGWRDLQAAVREVINDDPDRSYIAFVDDRQLAERAAAGIEAARSITEDAIIVESRDAMAYRSGLMQRERIEEALRAGDIRGIASTSAMEMGIDIPDLQVGFNLGLPHSVGRIRQRAGRVGRNSPGRFIIIAPRRAFQFHEDSLAAYWRQPVEPARLYPSNPNIRNTHGRCLAKETDLNGTERSIPSPTDAWPEQLPQTLREIARGEHYAPEFQTGDPQQPHRNDIRDAADGRARILQVMPGGETELLTSEVTRREAARDAYPLATYFHAKQSYTIEGWRESGGETVITARHAPPRETRPIIQNGATVTLQQPRVSEQGHLEYCAHARAVAWERIVGCSVREPGDSEWRDVHYGAEGIPEVVTNLRTTATVVIIWEDWFDDTNTRRDVARALRTVMCSRESIHPADIRTTHQNVQVVRDGRSSEVNRAIVIWDKVGGGLGLTKAVADNLGRYAQALLEIARQPVPRSERERLLREDTAAALHRWAASVAPHTLDPEQTPVITEYAGATFRSQLEARWAACSTNGELPGSTNRPGSTGGHRISAW</sequence>
<keyword evidence="6" id="KW-0347">Helicase</keyword>
<dbReference type="InterPro" id="IPR027417">
    <property type="entry name" value="P-loop_NTPase"/>
</dbReference>
<protein>
    <submittedName>
        <fullName evidence="6">Uncharacterized ATP-dependent helicase YprA</fullName>
    </submittedName>
</protein>
<reference evidence="6" key="1">
    <citation type="submission" date="2023-03" db="EMBL/GenBank/DDBJ databases">
        <authorList>
            <person name="Steffen K."/>
            <person name="Cardenas P."/>
        </authorList>
    </citation>
    <scope>NUCLEOTIDE SEQUENCE</scope>
</reference>
<dbReference type="Pfam" id="PF00271">
    <property type="entry name" value="Helicase_C"/>
    <property type="match status" value="1"/>
</dbReference>
<keyword evidence="7" id="KW-1185">Reference proteome</keyword>
<dbReference type="GO" id="GO:0005524">
    <property type="term" value="F:ATP binding"/>
    <property type="evidence" value="ECO:0007669"/>
    <property type="project" value="UniProtKB-KW"/>
</dbReference>
<accession>A0AA35XEH1</accession>
<dbReference type="Pfam" id="PF00270">
    <property type="entry name" value="DEAD"/>
    <property type="match status" value="1"/>
</dbReference>
<dbReference type="Gene3D" id="3.40.50.300">
    <property type="entry name" value="P-loop containing nucleotide triphosphate hydrolases"/>
    <property type="match status" value="2"/>
</dbReference>
<evidence type="ECO:0000256" key="2">
    <source>
        <dbReference type="ARBA" id="ARBA00022840"/>
    </source>
</evidence>
<dbReference type="Proteomes" id="UP001174909">
    <property type="component" value="Unassembled WGS sequence"/>
</dbReference>
<feature type="domain" description="Helicase C-terminal" evidence="5">
    <location>
        <begin position="237"/>
        <end position="399"/>
    </location>
</feature>
<gene>
    <name evidence="6" type="ORF">GBAR_LOCUS30429</name>
</gene>
<feature type="domain" description="Helicase ATP-binding" evidence="4">
    <location>
        <begin position="3"/>
        <end position="208"/>
    </location>
</feature>
<name>A0AA35XEH1_GEOBA</name>
<dbReference type="GO" id="GO:0005634">
    <property type="term" value="C:nucleus"/>
    <property type="evidence" value="ECO:0007669"/>
    <property type="project" value="TreeGrafter"/>
</dbReference>